<comment type="catalytic activity">
    <reaction evidence="1">
        <text>ATP + protein L-histidine = ADP + protein N-phospho-L-histidine.</text>
        <dbReference type="EC" id="2.7.13.3"/>
    </reaction>
</comment>
<evidence type="ECO:0000256" key="1">
    <source>
        <dbReference type="ARBA" id="ARBA00000085"/>
    </source>
</evidence>
<dbReference type="Gene3D" id="1.10.287.130">
    <property type="match status" value="1"/>
</dbReference>
<dbReference type="InterPro" id="IPR011006">
    <property type="entry name" value="CheY-like_superfamily"/>
</dbReference>
<dbReference type="SMART" id="SM00448">
    <property type="entry name" value="REC"/>
    <property type="match status" value="1"/>
</dbReference>
<dbReference type="InterPro" id="IPR001789">
    <property type="entry name" value="Sig_transdc_resp-reg_receiver"/>
</dbReference>
<evidence type="ECO:0000313" key="12">
    <source>
        <dbReference type="EMBL" id="RKH05955.1"/>
    </source>
</evidence>
<feature type="domain" description="Response regulatory" evidence="11">
    <location>
        <begin position="8"/>
        <end position="124"/>
    </location>
</feature>
<keyword evidence="3 9" id="KW-0597">Phosphoprotein</keyword>
<protein>
    <recommendedName>
        <fullName evidence="2">histidine kinase</fullName>
        <ecNumber evidence="2">2.7.13.3</ecNumber>
    </recommendedName>
</protein>
<dbReference type="EMBL" id="RAWE01000014">
    <property type="protein sequence ID" value="RKH05955.1"/>
    <property type="molecule type" value="Genomic_DNA"/>
</dbReference>
<dbReference type="InterPro" id="IPR003594">
    <property type="entry name" value="HATPase_dom"/>
</dbReference>
<dbReference type="InterPro" id="IPR036890">
    <property type="entry name" value="HATPase_C_sf"/>
</dbReference>
<dbReference type="RefSeq" id="WP_120601651.1">
    <property type="nucleotide sequence ID" value="NZ_JABFJX010000058.1"/>
</dbReference>
<feature type="domain" description="Histidine kinase" evidence="10">
    <location>
        <begin position="155"/>
        <end position="383"/>
    </location>
</feature>
<comment type="caution">
    <text evidence="12">The sequence shown here is derived from an EMBL/GenBank/DDBJ whole genome shotgun (WGS) entry which is preliminary data.</text>
</comment>
<dbReference type="Proteomes" id="UP000268313">
    <property type="component" value="Unassembled WGS sequence"/>
</dbReference>
<evidence type="ECO:0000256" key="6">
    <source>
        <dbReference type="ARBA" id="ARBA00022777"/>
    </source>
</evidence>
<dbReference type="PROSITE" id="PS50110">
    <property type="entry name" value="RESPONSE_REGULATORY"/>
    <property type="match status" value="1"/>
</dbReference>
<dbReference type="InterPro" id="IPR004358">
    <property type="entry name" value="Sig_transdc_His_kin-like_C"/>
</dbReference>
<dbReference type="GO" id="GO:0005524">
    <property type="term" value="F:ATP binding"/>
    <property type="evidence" value="ECO:0007669"/>
    <property type="project" value="UniProtKB-KW"/>
</dbReference>
<dbReference type="InterPro" id="IPR005467">
    <property type="entry name" value="His_kinase_dom"/>
</dbReference>
<organism evidence="12 13">
    <name type="scientific">Corallococcus carmarthensis</name>
    <dbReference type="NCBI Taxonomy" id="2316728"/>
    <lineage>
        <taxon>Bacteria</taxon>
        <taxon>Pseudomonadati</taxon>
        <taxon>Myxococcota</taxon>
        <taxon>Myxococcia</taxon>
        <taxon>Myxococcales</taxon>
        <taxon>Cystobacterineae</taxon>
        <taxon>Myxococcaceae</taxon>
        <taxon>Corallococcus</taxon>
    </lineage>
</organism>
<evidence type="ECO:0000256" key="2">
    <source>
        <dbReference type="ARBA" id="ARBA00012438"/>
    </source>
</evidence>
<dbReference type="GO" id="GO:0004673">
    <property type="term" value="F:protein histidine kinase activity"/>
    <property type="evidence" value="ECO:0007669"/>
    <property type="project" value="UniProtKB-EC"/>
</dbReference>
<dbReference type="CDD" id="cd17569">
    <property type="entry name" value="REC_HupR-like"/>
    <property type="match status" value="1"/>
</dbReference>
<evidence type="ECO:0000256" key="4">
    <source>
        <dbReference type="ARBA" id="ARBA00022679"/>
    </source>
</evidence>
<evidence type="ECO:0000256" key="8">
    <source>
        <dbReference type="ARBA" id="ARBA00023012"/>
    </source>
</evidence>
<name>A0A3A8KP56_9BACT</name>
<accession>A0A3A8KP56</accession>
<dbReference type="SUPFAM" id="SSF52172">
    <property type="entry name" value="CheY-like"/>
    <property type="match status" value="1"/>
</dbReference>
<sequence length="385" mass="42065">MNASDLPAVLYVDDDALNLRVFDANFGQRFRIFRCSSPNEALALLDQRRGEIGVVLSDQRMPGMTGVELLEKARTIAPDAKRMLVTAYADMQAVIDAVNRGQVTRYFVKPWDRAELLAALEDALKIARLELRIREVEGRMMKSERLATLGQVTAGIAHELMGPVGYLTQNVSSLQRDMHRVVQYVSRHLATDPDAEVSSTIEDLPSLIKDLSEGASHLRGVALGLRAQARGEDMEATADVAEVVSFAVKLARAEVRDRARLTSNGEPIRIVFGPVKLCQVLLNLIVNAAQAMEGTGRPGRIDVRWAARDEEVVLSVADNGCGIPVALQERVFQPLFTTKPVGIGTGLGLSICRELVTQFGGQLRLSSTPGEGTEIELTFKRAPLP</sequence>
<dbReference type="PRINTS" id="PR00344">
    <property type="entry name" value="BCTRLSENSOR"/>
</dbReference>
<dbReference type="Gene3D" id="3.30.565.10">
    <property type="entry name" value="Histidine kinase-like ATPase, C-terminal domain"/>
    <property type="match status" value="1"/>
</dbReference>
<evidence type="ECO:0000256" key="9">
    <source>
        <dbReference type="PROSITE-ProRule" id="PRU00169"/>
    </source>
</evidence>
<dbReference type="EC" id="2.7.13.3" evidence="2"/>
<dbReference type="Gene3D" id="3.40.50.2300">
    <property type="match status" value="1"/>
</dbReference>
<dbReference type="AlphaFoldDB" id="A0A3A8KP56"/>
<dbReference type="Pfam" id="PF00072">
    <property type="entry name" value="Response_reg"/>
    <property type="match status" value="1"/>
</dbReference>
<dbReference type="OrthoDB" id="5526724at2"/>
<evidence type="ECO:0000259" key="11">
    <source>
        <dbReference type="PROSITE" id="PS50110"/>
    </source>
</evidence>
<evidence type="ECO:0000259" key="10">
    <source>
        <dbReference type="PROSITE" id="PS50109"/>
    </source>
</evidence>
<dbReference type="Pfam" id="PF02518">
    <property type="entry name" value="HATPase_c"/>
    <property type="match status" value="1"/>
</dbReference>
<evidence type="ECO:0000256" key="7">
    <source>
        <dbReference type="ARBA" id="ARBA00022840"/>
    </source>
</evidence>
<keyword evidence="6 12" id="KW-0418">Kinase</keyword>
<keyword evidence="4" id="KW-0808">Transferase</keyword>
<proteinExistence type="predicted"/>
<reference evidence="13" key="1">
    <citation type="submission" date="2018-09" db="EMBL/GenBank/DDBJ databases">
        <authorList>
            <person name="Livingstone P.G."/>
            <person name="Whitworth D.E."/>
        </authorList>
    </citation>
    <scope>NUCLEOTIDE SEQUENCE [LARGE SCALE GENOMIC DNA]</scope>
    <source>
        <strain evidence="13">CA043D</strain>
    </source>
</reference>
<keyword evidence="8" id="KW-0902">Two-component regulatory system</keyword>
<dbReference type="SUPFAM" id="SSF55874">
    <property type="entry name" value="ATPase domain of HSP90 chaperone/DNA topoisomerase II/histidine kinase"/>
    <property type="match status" value="1"/>
</dbReference>
<evidence type="ECO:0000256" key="3">
    <source>
        <dbReference type="ARBA" id="ARBA00022553"/>
    </source>
</evidence>
<dbReference type="PROSITE" id="PS50109">
    <property type="entry name" value="HIS_KIN"/>
    <property type="match status" value="1"/>
</dbReference>
<keyword evidence="5" id="KW-0547">Nucleotide-binding</keyword>
<evidence type="ECO:0000313" key="13">
    <source>
        <dbReference type="Proteomes" id="UP000268313"/>
    </source>
</evidence>
<feature type="modified residue" description="4-aspartylphosphate" evidence="9">
    <location>
        <position position="58"/>
    </location>
</feature>
<keyword evidence="7" id="KW-0067">ATP-binding</keyword>
<dbReference type="PANTHER" id="PTHR43065">
    <property type="entry name" value="SENSOR HISTIDINE KINASE"/>
    <property type="match status" value="1"/>
</dbReference>
<keyword evidence="13" id="KW-1185">Reference proteome</keyword>
<dbReference type="SMART" id="SM00387">
    <property type="entry name" value="HATPase_c"/>
    <property type="match status" value="1"/>
</dbReference>
<evidence type="ECO:0000256" key="5">
    <source>
        <dbReference type="ARBA" id="ARBA00022741"/>
    </source>
</evidence>
<dbReference type="GO" id="GO:0000160">
    <property type="term" value="P:phosphorelay signal transduction system"/>
    <property type="evidence" value="ECO:0007669"/>
    <property type="project" value="UniProtKB-KW"/>
</dbReference>
<dbReference type="PANTHER" id="PTHR43065:SF10">
    <property type="entry name" value="PEROXIDE STRESS-ACTIVATED HISTIDINE KINASE MAK3"/>
    <property type="match status" value="1"/>
</dbReference>
<gene>
    <name evidence="12" type="ORF">D7X32_06640</name>
</gene>